<dbReference type="PANTHER" id="PTHR16592:SF2">
    <property type="entry name" value="ASTROTACTIN-2"/>
    <property type="match status" value="1"/>
</dbReference>
<dbReference type="AlphaFoldDB" id="A0A9N7V614"/>
<dbReference type="PANTHER" id="PTHR16592">
    <property type="entry name" value="ASTROTACTIN-1-LIKE"/>
    <property type="match status" value="1"/>
</dbReference>
<dbReference type="EMBL" id="CADEAL010003913">
    <property type="protein sequence ID" value="CAB1446349.1"/>
    <property type="molecule type" value="Genomic_DNA"/>
</dbReference>
<gene>
    <name evidence="1" type="ORF">PLEPLA_LOCUS34077</name>
</gene>
<dbReference type="Gene3D" id="2.10.25.10">
    <property type="entry name" value="Laminin"/>
    <property type="match status" value="1"/>
</dbReference>
<comment type="caution">
    <text evidence="1">The sequence shown here is derived from an EMBL/GenBank/DDBJ whole genome shotgun (WGS) entry which is preliminary data.</text>
</comment>
<keyword evidence="2" id="KW-1185">Reference proteome</keyword>
<dbReference type="GO" id="GO:0007158">
    <property type="term" value="P:neuron cell-cell adhesion"/>
    <property type="evidence" value="ECO:0007669"/>
    <property type="project" value="TreeGrafter"/>
</dbReference>
<protein>
    <recommendedName>
        <fullName evidence="3">Astrotactin-2</fullName>
    </recommendedName>
</protein>
<evidence type="ECO:0008006" key="3">
    <source>
        <dbReference type="Google" id="ProtNLM"/>
    </source>
</evidence>
<dbReference type="Proteomes" id="UP001153269">
    <property type="component" value="Unassembled WGS sequence"/>
</dbReference>
<organism evidence="1 2">
    <name type="scientific">Pleuronectes platessa</name>
    <name type="common">European plaice</name>
    <dbReference type="NCBI Taxonomy" id="8262"/>
    <lineage>
        <taxon>Eukaryota</taxon>
        <taxon>Metazoa</taxon>
        <taxon>Chordata</taxon>
        <taxon>Craniata</taxon>
        <taxon>Vertebrata</taxon>
        <taxon>Euteleostomi</taxon>
        <taxon>Actinopterygii</taxon>
        <taxon>Neopterygii</taxon>
        <taxon>Teleostei</taxon>
        <taxon>Neoteleostei</taxon>
        <taxon>Acanthomorphata</taxon>
        <taxon>Carangaria</taxon>
        <taxon>Pleuronectiformes</taxon>
        <taxon>Pleuronectoidei</taxon>
        <taxon>Pleuronectidae</taxon>
        <taxon>Pleuronectes</taxon>
    </lineage>
</organism>
<proteinExistence type="predicted"/>
<evidence type="ECO:0000313" key="1">
    <source>
        <dbReference type="EMBL" id="CAB1446349.1"/>
    </source>
</evidence>
<dbReference type="GO" id="GO:0005768">
    <property type="term" value="C:endosome"/>
    <property type="evidence" value="ECO:0007669"/>
    <property type="project" value="TreeGrafter"/>
</dbReference>
<sequence>MHTLTSAPDSSSSLPLIYAFLLAPSPRLPPATSPPAFVSLSPSQCPEGLRPMKDGSGCYDYSMGIDCTDGFNGGCEQLCLQQLVALEDDPSSSNVLMFCGCVQEYKLAGDGRSCLLQSENCEGPRCPRQDVHFNDTLFGEMLHGYNNKTQQVNLGQIFQMTFR</sequence>
<reference evidence="1" key="1">
    <citation type="submission" date="2020-03" db="EMBL/GenBank/DDBJ databases">
        <authorList>
            <person name="Weist P."/>
        </authorList>
    </citation>
    <scope>NUCLEOTIDE SEQUENCE</scope>
</reference>
<dbReference type="InterPro" id="IPR026995">
    <property type="entry name" value="Astrotactin"/>
</dbReference>
<dbReference type="GO" id="GO:0001764">
    <property type="term" value="P:neuron migration"/>
    <property type="evidence" value="ECO:0007669"/>
    <property type="project" value="InterPro"/>
</dbReference>
<dbReference type="GO" id="GO:0016020">
    <property type="term" value="C:membrane"/>
    <property type="evidence" value="ECO:0007669"/>
    <property type="project" value="TreeGrafter"/>
</dbReference>
<evidence type="ECO:0000313" key="2">
    <source>
        <dbReference type="Proteomes" id="UP001153269"/>
    </source>
</evidence>
<name>A0A9N7V614_PLEPL</name>
<accession>A0A9N7V614</accession>